<proteinExistence type="predicted"/>
<feature type="transmembrane region" description="Helical" evidence="7">
    <location>
        <begin position="471"/>
        <end position="494"/>
    </location>
</feature>
<dbReference type="HOGENOM" id="CLU_015397_0_0_1"/>
<dbReference type="InterPro" id="IPR005828">
    <property type="entry name" value="MFS_sugar_transport-like"/>
</dbReference>
<dbReference type="AlphaFoldDB" id="B9FAW4"/>
<reference evidence="8" key="1">
    <citation type="journal article" date="2005" name="PLoS Biol.">
        <title>The genomes of Oryza sativa: a history of duplications.</title>
        <authorList>
            <person name="Yu J."/>
            <person name="Wang J."/>
            <person name="Lin W."/>
            <person name="Li S."/>
            <person name="Li H."/>
            <person name="Zhou J."/>
            <person name="Ni P."/>
            <person name="Dong W."/>
            <person name="Hu S."/>
            <person name="Zeng C."/>
            <person name="Zhang J."/>
            <person name="Zhang Y."/>
            <person name="Li R."/>
            <person name="Xu Z."/>
            <person name="Li S."/>
            <person name="Li X."/>
            <person name="Zheng H."/>
            <person name="Cong L."/>
            <person name="Lin L."/>
            <person name="Yin J."/>
            <person name="Geng J."/>
            <person name="Li G."/>
            <person name="Shi J."/>
            <person name="Liu J."/>
            <person name="Lv H."/>
            <person name="Li J."/>
            <person name="Wang J."/>
            <person name="Deng Y."/>
            <person name="Ran L."/>
            <person name="Shi X."/>
            <person name="Wang X."/>
            <person name="Wu Q."/>
            <person name="Li C."/>
            <person name="Ren X."/>
            <person name="Wang J."/>
            <person name="Wang X."/>
            <person name="Li D."/>
            <person name="Liu D."/>
            <person name="Zhang X."/>
            <person name="Ji Z."/>
            <person name="Zhao W."/>
            <person name="Sun Y."/>
            <person name="Zhang Z."/>
            <person name="Bao J."/>
            <person name="Han Y."/>
            <person name="Dong L."/>
            <person name="Ji J."/>
            <person name="Chen P."/>
            <person name="Wu S."/>
            <person name="Liu J."/>
            <person name="Xiao Y."/>
            <person name="Bu D."/>
            <person name="Tan J."/>
            <person name="Yang L."/>
            <person name="Ye C."/>
            <person name="Zhang J."/>
            <person name="Xu J."/>
            <person name="Zhou Y."/>
            <person name="Yu Y."/>
            <person name="Zhang B."/>
            <person name="Zhuang S."/>
            <person name="Wei H."/>
            <person name="Liu B."/>
            <person name="Lei M."/>
            <person name="Yu H."/>
            <person name="Li Y."/>
            <person name="Xu H."/>
            <person name="Wei S."/>
            <person name="He X."/>
            <person name="Fang L."/>
            <person name="Zhang Z."/>
            <person name="Zhang Y."/>
            <person name="Huang X."/>
            <person name="Su Z."/>
            <person name="Tong W."/>
            <person name="Li J."/>
            <person name="Tong Z."/>
            <person name="Li S."/>
            <person name="Ye J."/>
            <person name="Wang L."/>
            <person name="Fang L."/>
            <person name="Lei T."/>
            <person name="Chen C."/>
            <person name="Chen H."/>
            <person name="Xu Z."/>
            <person name="Li H."/>
            <person name="Huang H."/>
            <person name="Zhang F."/>
            <person name="Xu H."/>
            <person name="Li N."/>
            <person name="Zhao C."/>
            <person name="Li S."/>
            <person name="Dong L."/>
            <person name="Huang Y."/>
            <person name="Li L."/>
            <person name="Xi Y."/>
            <person name="Qi Q."/>
            <person name="Li W."/>
            <person name="Zhang B."/>
            <person name="Hu W."/>
            <person name="Zhang Y."/>
            <person name="Tian X."/>
            <person name="Jiao Y."/>
            <person name="Liang X."/>
            <person name="Jin J."/>
            <person name="Gao L."/>
            <person name="Zheng W."/>
            <person name="Hao B."/>
            <person name="Liu S."/>
            <person name="Wang W."/>
            <person name="Yuan L."/>
            <person name="Cao M."/>
            <person name="McDermott J."/>
            <person name="Samudrala R."/>
            <person name="Wang J."/>
            <person name="Wong G.K."/>
            <person name="Yang H."/>
        </authorList>
    </citation>
    <scope>NUCLEOTIDE SEQUENCE [LARGE SCALE GENOMIC DNA]</scope>
</reference>
<keyword evidence="4 7" id="KW-1133">Transmembrane helix</keyword>
<evidence type="ECO:0000256" key="5">
    <source>
        <dbReference type="ARBA" id="ARBA00023136"/>
    </source>
</evidence>
<evidence type="ECO:0000313" key="8">
    <source>
        <dbReference type="EMBL" id="EEE58264.1"/>
    </source>
</evidence>
<comment type="subcellular location">
    <subcellularLocation>
        <location evidence="1">Membrane</location>
        <topology evidence="1">Multi-pass membrane protein</topology>
    </subcellularLocation>
</comment>
<evidence type="ECO:0000256" key="1">
    <source>
        <dbReference type="ARBA" id="ARBA00004141"/>
    </source>
</evidence>
<evidence type="ECO:0000256" key="4">
    <source>
        <dbReference type="ARBA" id="ARBA00022989"/>
    </source>
</evidence>
<name>B9FAW4_ORYSJ</name>
<dbReference type="PANTHER" id="PTHR48020:SF35">
    <property type="entry name" value="SUGAR TRANSPORTER"/>
    <property type="match status" value="1"/>
</dbReference>
<reference evidence="8" key="2">
    <citation type="submission" date="2008-12" db="EMBL/GenBank/DDBJ databases">
        <title>Improved gene annotation of the rice (Oryza sativa) genomes.</title>
        <authorList>
            <person name="Wang J."/>
            <person name="Li R."/>
            <person name="Fan W."/>
            <person name="Huang Q."/>
            <person name="Zhang J."/>
            <person name="Zhou Y."/>
            <person name="Hu Y."/>
            <person name="Zi S."/>
            <person name="Li J."/>
            <person name="Ni P."/>
            <person name="Zheng H."/>
            <person name="Zhang Y."/>
            <person name="Zhao M."/>
            <person name="Hao Q."/>
            <person name="McDermott J."/>
            <person name="Samudrala R."/>
            <person name="Kristiansen K."/>
            <person name="Wong G.K.-S."/>
        </authorList>
    </citation>
    <scope>NUCLEOTIDE SEQUENCE</scope>
</reference>
<keyword evidence="3 7" id="KW-0812">Transmembrane</keyword>
<dbReference type="PRINTS" id="PR00171">
    <property type="entry name" value="SUGRTRNSPORT"/>
</dbReference>
<accession>B9FAW4</accession>
<dbReference type="GO" id="GO:0016020">
    <property type="term" value="C:membrane"/>
    <property type="evidence" value="ECO:0007669"/>
    <property type="project" value="UniProtKB-SubCell"/>
</dbReference>
<evidence type="ECO:0000256" key="3">
    <source>
        <dbReference type="ARBA" id="ARBA00022692"/>
    </source>
</evidence>
<organism evidence="8">
    <name type="scientific">Oryza sativa subsp. japonica</name>
    <name type="common">Rice</name>
    <dbReference type="NCBI Taxonomy" id="39947"/>
    <lineage>
        <taxon>Eukaryota</taxon>
        <taxon>Viridiplantae</taxon>
        <taxon>Streptophyta</taxon>
        <taxon>Embryophyta</taxon>
        <taxon>Tracheophyta</taxon>
        <taxon>Spermatophyta</taxon>
        <taxon>Magnoliopsida</taxon>
        <taxon>Liliopsida</taxon>
        <taxon>Poales</taxon>
        <taxon>Poaceae</taxon>
        <taxon>BOP clade</taxon>
        <taxon>Oryzoideae</taxon>
        <taxon>Oryzeae</taxon>
        <taxon>Oryzinae</taxon>
        <taxon>Oryza</taxon>
        <taxon>Oryza sativa</taxon>
    </lineage>
</organism>
<dbReference type="Gene3D" id="1.20.1250.20">
    <property type="entry name" value="MFS general substrate transporter like domains"/>
    <property type="match status" value="1"/>
</dbReference>
<dbReference type="InterPro" id="IPR036259">
    <property type="entry name" value="MFS_trans_sf"/>
</dbReference>
<evidence type="ECO:0000256" key="7">
    <source>
        <dbReference type="SAM" id="Phobius"/>
    </source>
</evidence>
<dbReference type="SUPFAM" id="SSF103473">
    <property type="entry name" value="MFS general substrate transporter"/>
    <property type="match status" value="1"/>
</dbReference>
<feature type="compositionally biased region" description="Polar residues" evidence="6">
    <location>
        <begin position="164"/>
        <end position="176"/>
    </location>
</feature>
<feature type="transmembrane region" description="Helical" evidence="7">
    <location>
        <begin position="349"/>
        <end position="367"/>
    </location>
</feature>
<dbReference type="EMBL" id="CM000140">
    <property type="protein sequence ID" value="EEE58264.1"/>
    <property type="molecule type" value="Genomic_DNA"/>
</dbReference>
<dbReference type="GO" id="GO:0022857">
    <property type="term" value="F:transmembrane transporter activity"/>
    <property type="evidence" value="ECO:0007669"/>
    <property type="project" value="InterPro"/>
</dbReference>
<dbReference type="InterPro" id="IPR003663">
    <property type="entry name" value="Sugar/inositol_transpt"/>
</dbReference>
<protein>
    <recommendedName>
        <fullName evidence="9">Major facilitator superfamily (MFS) profile domain-containing protein</fullName>
    </recommendedName>
</protein>
<evidence type="ECO:0000256" key="2">
    <source>
        <dbReference type="ARBA" id="ARBA00022448"/>
    </source>
</evidence>
<dbReference type="PANTHER" id="PTHR48020">
    <property type="entry name" value="PROTON MYO-INOSITOL COTRANSPORTER"/>
    <property type="match status" value="1"/>
</dbReference>
<feature type="transmembrane region" description="Helical" evidence="7">
    <location>
        <begin position="379"/>
        <end position="399"/>
    </location>
</feature>
<dbReference type="Pfam" id="PF00083">
    <property type="entry name" value="Sugar_tr"/>
    <property type="match status" value="1"/>
</dbReference>
<dbReference type="InterPro" id="IPR050814">
    <property type="entry name" value="Myo-inositol_Transporter"/>
</dbReference>
<evidence type="ECO:0008006" key="9">
    <source>
        <dbReference type="Google" id="ProtNLM"/>
    </source>
</evidence>
<evidence type="ECO:0000256" key="6">
    <source>
        <dbReference type="SAM" id="MobiDB-lite"/>
    </source>
</evidence>
<feature type="region of interest" description="Disordered" evidence="6">
    <location>
        <begin position="164"/>
        <end position="184"/>
    </location>
</feature>
<feature type="transmembrane region" description="Helical" evidence="7">
    <location>
        <begin position="405"/>
        <end position="426"/>
    </location>
</feature>
<feature type="transmembrane region" description="Helical" evidence="7">
    <location>
        <begin position="446"/>
        <end position="465"/>
    </location>
</feature>
<dbReference type="FunFam" id="1.20.1250.20:FF:000108">
    <property type="entry name" value="Monosaccharide-sensing protein 2"/>
    <property type="match status" value="1"/>
</dbReference>
<sequence>MGYAAADLGAWKNTRQQYSPSSPISLGSSVFSESSLELSTTTADGSTANAVLAAIVASIGNLLQGWDNAAIAGEIAFLIQGLTVDQDNYIEDYMIGHNNDEFDDQSISNTETTKLYGHEEGVTWFARPFKGKNVVESDHSPIPNLLDPIVTLFDSIHGNILNTPEFTSSGNMSNDIEQPKTDLESQEDLDTDYEDDLGHPLLFHQGSYMEGIDDACVNGGWHIAWKFVQRENEFGQTQDDFQQIFLQGDILQAGRVSHATALVSTPSFHHSIGPAMVHPSKFNLSTEGQSWSDLLQPGVKQGLIVGVTIQILQQLAGISGILYYTPQILEQAGAGILLKWFNVSSSSSSILTSALTTFTMLPSIGIAMKCMDRYGRRSLLLYTIPMLIVSLIILIVVNVMNLEAIFGAILSTFGVIIYVCCFVMGFGPIPNVLCSELFPPSCRNRCMSICTLTFWIVSIIVTYAFPVMLSSIGLIGVCGIYAVVCIVSFIFVLIKVPETKGMPLAVIANSLAVGARLSVKRNENI</sequence>
<gene>
    <name evidence="8" type="ORF">OsJ_09268</name>
</gene>
<dbReference type="Proteomes" id="UP000007752">
    <property type="component" value="Chromosome 3"/>
</dbReference>
<keyword evidence="5 7" id="KW-0472">Membrane</keyword>
<keyword evidence="2" id="KW-0813">Transport</keyword>